<dbReference type="Proteomes" id="UP001303647">
    <property type="component" value="Unassembled WGS sequence"/>
</dbReference>
<feature type="compositionally biased region" description="Polar residues" evidence="1">
    <location>
        <begin position="49"/>
        <end position="65"/>
    </location>
</feature>
<dbReference type="AlphaFoldDB" id="A0AAN7CT05"/>
<protein>
    <submittedName>
        <fullName evidence="2">Uncharacterized protein</fullName>
    </submittedName>
</protein>
<feature type="region of interest" description="Disordered" evidence="1">
    <location>
        <begin position="1"/>
        <end position="110"/>
    </location>
</feature>
<keyword evidence="3" id="KW-1185">Reference proteome</keyword>
<evidence type="ECO:0000313" key="2">
    <source>
        <dbReference type="EMBL" id="KAK4247770.1"/>
    </source>
</evidence>
<organism evidence="2 3">
    <name type="scientific">Corynascus novoguineensis</name>
    <dbReference type="NCBI Taxonomy" id="1126955"/>
    <lineage>
        <taxon>Eukaryota</taxon>
        <taxon>Fungi</taxon>
        <taxon>Dikarya</taxon>
        <taxon>Ascomycota</taxon>
        <taxon>Pezizomycotina</taxon>
        <taxon>Sordariomycetes</taxon>
        <taxon>Sordariomycetidae</taxon>
        <taxon>Sordariales</taxon>
        <taxon>Chaetomiaceae</taxon>
        <taxon>Corynascus</taxon>
    </lineage>
</organism>
<feature type="compositionally biased region" description="Low complexity" evidence="1">
    <location>
        <begin position="82"/>
        <end position="105"/>
    </location>
</feature>
<reference evidence="2" key="2">
    <citation type="submission" date="2023-05" db="EMBL/GenBank/DDBJ databases">
        <authorList>
            <consortium name="Lawrence Berkeley National Laboratory"/>
            <person name="Steindorff A."/>
            <person name="Hensen N."/>
            <person name="Bonometti L."/>
            <person name="Westerberg I."/>
            <person name="Brannstrom I.O."/>
            <person name="Guillou S."/>
            <person name="Cros-Aarteil S."/>
            <person name="Calhoun S."/>
            <person name="Haridas S."/>
            <person name="Kuo A."/>
            <person name="Mondo S."/>
            <person name="Pangilinan J."/>
            <person name="Riley R."/>
            <person name="Labutti K."/>
            <person name="Andreopoulos B."/>
            <person name="Lipzen A."/>
            <person name="Chen C."/>
            <person name="Yanf M."/>
            <person name="Daum C."/>
            <person name="Ng V."/>
            <person name="Clum A."/>
            <person name="Ohm R."/>
            <person name="Martin F."/>
            <person name="Silar P."/>
            <person name="Natvig D."/>
            <person name="Lalanne C."/>
            <person name="Gautier V."/>
            <person name="Ament-Velasquez S.L."/>
            <person name="Kruys A."/>
            <person name="Hutchinson M.I."/>
            <person name="Powell A.J."/>
            <person name="Barry K."/>
            <person name="Miller A.N."/>
            <person name="Grigoriev I.V."/>
            <person name="Debuchy R."/>
            <person name="Gladieux P."/>
            <person name="Thoren M.H."/>
            <person name="Johannesson H."/>
        </authorList>
    </citation>
    <scope>NUCLEOTIDE SEQUENCE</scope>
    <source>
        <strain evidence="2">CBS 359.72</strain>
    </source>
</reference>
<reference evidence="2" key="1">
    <citation type="journal article" date="2023" name="Mol. Phylogenet. Evol.">
        <title>Genome-scale phylogeny and comparative genomics of the fungal order Sordariales.</title>
        <authorList>
            <person name="Hensen N."/>
            <person name="Bonometti L."/>
            <person name="Westerberg I."/>
            <person name="Brannstrom I.O."/>
            <person name="Guillou S."/>
            <person name="Cros-Aarteil S."/>
            <person name="Calhoun S."/>
            <person name="Haridas S."/>
            <person name="Kuo A."/>
            <person name="Mondo S."/>
            <person name="Pangilinan J."/>
            <person name="Riley R."/>
            <person name="LaButti K."/>
            <person name="Andreopoulos B."/>
            <person name="Lipzen A."/>
            <person name="Chen C."/>
            <person name="Yan M."/>
            <person name="Daum C."/>
            <person name="Ng V."/>
            <person name="Clum A."/>
            <person name="Steindorff A."/>
            <person name="Ohm R.A."/>
            <person name="Martin F."/>
            <person name="Silar P."/>
            <person name="Natvig D.O."/>
            <person name="Lalanne C."/>
            <person name="Gautier V."/>
            <person name="Ament-Velasquez S.L."/>
            <person name="Kruys A."/>
            <person name="Hutchinson M.I."/>
            <person name="Powell A.J."/>
            <person name="Barry K."/>
            <person name="Miller A.N."/>
            <person name="Grigoriev I.V."/>
            <person name="Debuchy R."/>
            <person name="Gladieux P."/>
            <person name="Hiltunen Thoren M."/>
            <person name="Johannesson H."/>
        </authorList>
    </citation>
    <scope>NUCLEOTIDE SEQUENCE</scope>
    <source>
        <strain evidence="2">CBS 359.72</strain>
    </source>
</reference>
<feature type="compositionally biased region" description="Basic and acidic residues" evidence="1">
    <location>
        <begin position="7"/>
        <end position="24"/>
    </location>
</feature>
<proteinExistence type="predicted"/>
<evidence type="ECO:0000256" key="1">
    <source>
        <dbReference type="SAM" id="MobiDB-lite"/>
    </source>
</evidence>
<sequence length="265" mass="30159">MPPRPPRFSDEQERRIQRDQRMADEIEQGILHFNLYGTLPGHSGPPPVNSSLSETQAGRASQGGSDISEAAAKDGQPSEQITAPPDTAPTATPASTEPTSSPSSTVQRPRLLSCRPMRILKDKVVKYYGTVLDLREGRILTTYEPKTKLINLTRLLERVGVGHELVQRVTHILDEEKCEKRSSRMEELEGTWVDLNIARRIIDEDFGRELLRFNLTEVLSAIMEDCVPHWRATRPRDPHYRILGKPWPWEKGKVWPWVTYESDSD</sequence>
<name>A0AAN7CT05_9PEZI</name>
<dbReference type="EMBL" id="MU857648">
    <property type="protein sequence ID" value="KAK4247770.1"/>
    <property type="molecule type" value="Genomic_DNA"/>
</dbReference>
<gene>
    <name evidence="2" type="ORF">C7999DRAFT_31847</name>
</gene>
<evidence type="ECO:0000313" key="3">
    <source>
        <dbReference type="Proteomes" id="UP001303647"/>
    </source>
</evidence>
<accession>A0AAN7CT05</accession>
<comment type="caution">
    <text evidence="2">The sequence shown here is derived from an EMBL/GenBank/DDBJ whole genome shotgun (WGS) entry which is preliminary data.</text>
</comment>